<dbReference type="PANTHER" id="PTHR34524">
    <property type="entry name" value="CALCYPHOSIN"/>
    <property type="match status" value="1"/>
</dbReference>
<gene>
    <name evidence="9" type="primary">LOC100215507</name>
</gene>
<dbReference type="Pfam" id="PF13202">
    <property type="entry name" value="EF-hand_5"/>
    <property type="match status" value="1"/>
</dbReference>
<evidence type="ECO:0000256" key="1">
    <source>
        <dbReference type="ARBA" id="ARBA00007828"/>
    </source>
</evidence>
<dbReference type="PANTHER" id="PTHR34524:SF6">
    <property type="entry name" value="CALCYPHOSINE LIKE"/>
    <property type="match status" value="1"/>
</dbReference>
<protein>
    <submittedName>
        <fullName evidence="9">Calcyphosin-like protein isoform X2</fullName>
    </submittedName>
</protein>
<evidence type="ECO:0000313" key="8">
    <source>
        <dbReference type="Proteomes" id="UP001652625"/>
    </source>
</evidence>
<dbReference type="Gene3D" id="1.10.238.10">
    <property type="entry name" value="EF-hand"/>
    <property type="match status" value="2"/>
</dbReference>
<reference evidence="9" key="1">
    <citation type="submission" date="2025-08" db="UniProtKB">
        <authorList>
            <consortium name="RefSeq"/>
        </authorList>
    </citation>
    <scope>IDENTIFICATION</scope>
</reference>
<keyword evidence="5" id="KW-0455">Luminescence</keyword>
<evidence type="ECO:0000259" key="7">
    <source>
        <dbReference type="PROSITE" id="PS50222"/>
    </source>
</evidence>
<evidence type="ECO:0000256" key="3">
    <source>
        <dbReference type="ARBA" id="ARBA00022737"/>
    </source>
</evidence>
<feature type="domain" description="EF-hand" evidence="7">
    <location>
        <begin position="86"/>
        <end position="121"/>
    </location>
</feature>
<feature type="domain" description="EF-hand" evidence="7">
    <location>
        <begin position="50"/>
        <end position="85"/>
    </location>
</feature>
<comment type="similarity">
    <text evidence="1">Belongs to the aequorin family.</text>
</comment>
<dbReference type="Proteomes" id="UP001652625">
    <property type="component" value="Chromosome 14"/>
</dbReference>
<proteinExistence type="inferred from homology"/>
<evidence type="ECO:0000313" key="9">
    <source>
        <dbReference type="RefSeq" id="XP_065674553.1"/>
    </source>
</evidence>
<evidence type="ECO:0000256" key="2">
    <source>
        <dbReference type="ARBA" id="ARBA00022723"/>
    </source>
</evidence>
<keyword evidence="4" id="KW-0106">Calcium</keyword>
<dbReference type="InterPro" id="IPR011992">
    <property type="entry name" value="EF-hand-dom_pair"/>
</dbReference>
<keyword evidence="6" id="KW-0599">Photoprotein</keyword>
<dbReference type="PROSITE" id="PS00018">
    <property type="entry name" value="EF_HAND_1"/>
    <property type="match status" value="2"/>
</dbReference>
<dbReference type="RefSeq" id="XP_065674553.1">
    <property type="nucleotide sequence ID" value="XM_065818481.1"/>
</dbReference>
<evidence type="ECO:0000256" key="4">
    <source>
        <dbReference type="ARBA" id="ARBA00022837"/>
    </source>
</evidence>
<dbReference type="CDD" id="cd00051">
    <property type="entry name" value="EFh"/>
    <property type="match status" value="2"/>
</dbReference>
<keyword evidence="8" id="KW-1185">Reference proteome</keyword>
<dbReference type="InterPro" id="IPR002048">
    <property type="entry name" value="EF_hand_dom"/>
</dbReference>
<organism evidence="8 9">
    <name type="scientific">Hydra vulgaris</name>
    <name type="common">Hydra</name>
    <name type="synonym">Hydra attenuata</name>
    <dbReference type="NCBI Taxonomy" id="6087"/>
    <lineage>
        <taxon>Eukaryota</taxon>
        <taxon>Metazoa</taxon>
        <taxon>Cnidaria</taxon>
        <taxon>Hydrozoa</taxon>
        <taxon>Hydroidolina</taxon>
        <taxon>Anthoathecata</taxon>
        <taxon>Aplanulata</taxon>
        <taxon>Hydridae</taxon>
        <taxon>Hydra</taxon>
    </lineage>
</organism>
<dbReference type="GeneID" id="100215507"/>
<dbReference type="InterPro" id="IPR051581">
    <property type="entry name" value="Ca-bind"/>
</dbReference>
<evidence type="ECO:0000256" key="6">
    <source>
        <dbReference type="ARBA" id="ARBA00023262"/>
    </source>
</evidence>
<keyword evidence="2" id="KW-0479">Metal-binding</keyword>
<dbReference type="InterPro" id="IPR018247">
    <property type="entry name" value="EF_Hand_1_Ca_BS"/>
</dbReference>
<sequence>MEEFRAKLVARGASSIKGIGRAFRIYDDDGNKMLSLEEFCKGVKDFGLDFSHEKCISLFQEFDKDGSGYISFDEFLLGLRGNLVNNRLKVVQEAFKKADVTGDGILDAKDLKRVYKVTEHPKYKNGQWDENRVFQEFLNSFEPDEKLRDGKVTEEEFINYYAGVSANIDSDGYFTLMIRNAWKI</sequence>
<name>A0ABM4DJ74_HYDVU</name>
<dbReference type="SMART" id="SM00054">
    <property type="entry name" value="EFh"/>
    <property type="match status" value="3"/>
</dbReference>
<feature type="domain" description="EF-hand" evidence="7">
    <location>
        <begin position="14"/>
        <end position="49"/>
    </location>
</feature>
<accession>A0ABM4DJ74</accession>
<keyword evidence="3" id="KW-0677">Repeat</keyword>
<evidence type="ECO:0000256" key="5">
    <source>
        <dbReference type="ARBA" id="ARBA00023223"/>
    </source>
</evidence>
<dbReference type="SUPFAM" id="SSF47473">
    <property type="entry name" value="EF-hand"/>
    <property type="match status" value="1"/>
</dbReference>
<dbReference type="Pfam" id="PF13499">
    <property type="entry name" value="EF-hand_7"/>
    <property type="match status" value="1"/>
</dbReference>
<dbReference type="PROSITE" id="PS50222">
    <property type="entry name" value="EF_HAND_2"/>
    <property type="match status" value="3"/>
</dbReference>